<dbReference type="GO" id="GO:0043531">
    <property type="term" value="F:ADP binding"/>
    <property type="evidence" value="ECO:0007669"/>
    <property type="project" value="InterPro"/>
</dbReference>
<reference evidence="5 6" key="1">
    <citation type="submission" date="2024-05" db="EMBL/GenBank/DDBJ databases">
        <title>Haplotype-resolved chromosome-level genome assembly of Huyou (Citrus changshanensis).</title>
        <authorList>
            <person name="Miao C."/>
            <person name="Chen W."/>
            <person name="Wu Y."/>
            <person name="Wang L."/>
            <person name="Zhao S."/>
            <person name="Grierson D."/>
            <person name="Xu C."/>
            <person name="Chen K."/>
        </authorList>
    </citation>
    <scope>NUCLEOTIDE SEQUENCE [LARGE SCALE GENOMIC DNA]</scope>
    <source>
        <strain evidence="5">01-14</strain>
        <tissue evidence="5">Leaf</tissue>
    </source>
</reference>
<evidence type="ECO:0000259" key="4">
    <source>
        <dbReference type="Pfam" id="PF23559"/>
    </source>
</evidence>
<feature type="domain" description="Disease resistance protein winged helix" evidence="4">
    <location>
        <begin position="246"/>
        <end position="314"/>
    </location>
</feature>
<dbReference type="EMBL" id="JBCGBO010000005">
    <property type="protein sequence ID" value="KAK9200419.1"/>
    <property type="molecule type" value="Genomic_DNA"/>
</dbReference>
<evidence type="ECO:0000313" key="5">
    <source>
        <dbReference type="EMBL" id="KAK9200419.1"/>
    </source>
</evidence>
<protein>
    <recommendedName>
        <fullName evidence="7">NB-ARC domain-containing protein</fullName>
    </recommendedName>
</protein>
<dbReference type="PANTHER" id="PTHR36766">
    <property type="entry name" value="PLANT BROAD-SPECTRUM MILDEW RESISTANCE PROTEIN RPW8"/>
    <property type="match status" value="1"/>
</dbReference>
<dbReference type="AlphaFoldDB" id="A0AAP0QMR7"/>
<dbReference type="Gene3D" id="1.10.8.430">
    <property type="entry name" value="Helical domain of apoptotic protease-activating factors"/>
    <property type="match status" value="1"/>
</dbReference>
<sequence>MAVGELLLSAVFQQDKAKMLEMVLTDTSSDHSSLAVIPIVGMAGVGKTTLAREVYNDRAVEDSKFDVKAWVCVSDDFDVLNISRALLESITFASCDLKALNEVQVQIKRAVDGKKLLLVLDDVWNEDYCLWEDLKAPFLAAAPNSKIIVTTRHAHVAATMEPIQQYNLQCLSDEDCWSLFMMHAFVGQDITAQQISDLFREKVVGKCGGLPLAAKTLGGLLRSKRHDEWDEILNSNILDLPQQMAFSQYYEFEQNELVFLWIAEGVIQQYSENNKQPEEWGRECFRVLVSRSIFQQSCVDSSKFVMHDLVHDLIQLVSGDTIFRLEEVNKPSRRFERVRHYSYNQGWCDGKNKFEVIGNAQLAQLRTFLQISTIGATTYISNMFLSELLPKFKKLRVLSLKGYY</sequence>
<keyword evidence="6" id="KW-1185">Reference proteome</keyword>
<dbReference type="Pfam" id="PF00931">
    <property type="entry name" value="NB-ARC"/>
    <property type="match status" value="1"/>
</dbReference>
<dbReference type="FunFam" id="3.40.50.300:FF:001091">
    <property type="entry name" value="Probable disease resistance protein At1g61300"/>
    <property type="match status" value="1"/>
</dbReference>
<evidence type="ECO:0000259" key="3">
    <source>
        <dbReference type="Pfam" id="PF00931"/>
    </source>
</evidence>
<dbReference type="InterPro" id="IPR027417">
    <property type="entry name" value="P-loop_NTPase"/>
</dbReference>
<dbReference type="PRINTS" id="PR00364">
    <property type="entry name" value="DISEASERSIST"/>
</dbReference>
<keyword evidence="2" id="KW-0611">Plant defense</keyword>
<dbReference type="Pfam" id="PF23559">
    <property type="entry name" value="WHD_DRP"/>
    <property type="match status" value="1"/>
</dbReference>
<dbReference type="InterPro" id="IPR058922">
    <property type="entry name" value="WHD_DRP"/>
</dbReference>
<keyword evidence="1" id="KW-0677">Repeat</keyword>
<proteinExistence type="predicted"/>
<evidence type="ECO:0008006" key="7">
    <source>
        <dbReference type="Google" id="ProtNLM"/>
    </source>
</evidence>
<comment type="caution">
    <text evidence="5">The sequence shown here is derived from an EMBL/GenBank/DDBJ whole genome shotgun (WGS) entry which is preliminary data.</text>
</comment>
<feature type="domain" description="NB-ARC" evidence="3">
    <location>
        <begin position="22"/>
        <end position="185"/>
    </location>
</feature>
<evidence type="ECO:0000256" key="2">
    <source>
        <dbReference type="ARBA" id="ARBA00022821"/>
    </source>
</evidence>
<dbReference type="PANTHER" id="PTHR36766:SF51">
    <property type="entry name" value="DISEASE RESISTANCE RPP13-LIKE PROTEIN 1"/>
    <property type="match status" value="1"/>
</dbReference>
<name>A0AAP0QMR7_9ROSI</name>
<dbReference type="Gene3D" id="3.40.50.300">
    <property type="entry name" value="P-loop containing nucleotide triphosphate hydrolases"/>
    <property type="match status" value="1"/>
</dbReference>
<dbReference type="InterPro" id="IPR002182">
    <property type="entry name" value="NB-ARC"/>
</dbReference>
<dbReference type="Proteomes" id="UP001428341">
    <property type="component" value="Unassembled WGS sequence"/>
</dbReference>
<evidence type="ECO:0000313" key="6">
    <source>
        <dbReference type="Proteomes" id="UP001428341"/>
    </source>
</evidence>
<accession>A0AAP0QMR7</accession>
<evidence type="ECO:0000256" key="1">
    <source>
        <dbReference type="ARBA" id="ARBA00022737"/>
    </source>
</evidence>
<dbReference type="SUPFAM" id="SSF52540">
    <property type="entry name" value="P-loop containing nucleoside triphosphate hydrolases"/>
    <property type="match status" value="1"/>
</dbReference>
<gene>
    <name evidence="5" type="ORF">WN944_015616</name>
</gene>
<dbReference type="GO" id="GO:0006952">
    <property type="term" value="P:defense response"/>
    <property type="evidence" value="ECO:0007669"/>
    <property type="project" value="UniProtKB-KW"/>
</dbReference>
<dbReference type="InterPro" id="IPR042197">
    <property type="entry name" value="Apaf_helical"/>
</dbReference>
<organism evidence="5 6">
    <name type="scientific">Citrus x changshan-huyou</name>
    <dbReference type="NCBI Taxonomy" id="2935761"/>
    <lineage>
        <taxon>Eukaryota</taxon>
        <taxon>Viridiplantae</taxon>
        <taxon>Streptophyta</taxon>
        <taxon>Embryophyta</taxon>
        <taxon>Tracheophyta</taxon>
        <taxon>Spermatophyta</taxon>
        <taxon>Magnoliopsida</taxon>
        <taxon>eudicotyledons</taxon>
        <taxon>Gunneridae</taxon>
        <taxon>Pentapetalae</taxon>
        <taxon>rosids</taxon>
        <taxon>malvids</taxon>
        <taxon>Sapindales</taxon>
        <taxon>Rutaceae</taxon>
        <taxon>Aurantioideae</taxon>
        <taxon>Citrus</taxon>
    </lineage>
</organism>